<dbReference type="PANTHER" id="PTHR44186">
    <property type="match status" value="1"/>
</dbReference>
<dbReference type="OrthoDB" id="5592888at2"/>
<evidence type="ECO:0000256" key="3">
    <source>
        <dbReference type="PROSITE-ProRule" id="PRU00339"/>
    </source>
</evidence>
<dbReference type="PANTHER" id="PTHR44186:SF1">
    <property type="entry name" value="BARDET-BIEDL SYNDROME 4 PROTEIN"/>
    <property type="match status" value="1"/>
</dbReference>
<evidence type="ECO:0000313" key="5">
    <source>
        <dbReference type="EMBL" id="KJY96275.1"/>
    </source>
</evidence>
<keyword evidence="1" id="KW-0677">Repeat</keyword>
<dbReference type="Pfam" id="PF13428">
    <property type="entry name" value="TPR_14"/>
    <property type="match status" value="1"/>
</dbReference>
<dbReference type="SMART" id="SM00028">
    <property type="entry name" value="TPR"/>
    <property type="match status" value="4"/>
</dbReference>
<dbReference type="PROSITE" id="PS50005">
    <property type="entry name" value="TPR"/>
    <property type="match status" value="1"/>
</dbReference>
<dbReference type="STRING" id="151081.TW72_17070"/>
<evidence type="ECO:0000256" key="4">
    <source>
        <dbReference type="SAM" id="SignalP"/>
    </source>
</evidence>
<protein>
    <submittedName>
        <fullName evidence="6">Tetratricopeptide repeat protein</fullName>
    </submittedName>
</protein>
<dbReference type="InterPro" id="IPR011990">
    <property type="entry name" value="TPR-like_helical_dom_sf"/>
</dbReference>
<dbReference type="Pfam" id="PF14559">
    <property type="entry name" value="TPR_19"/>
    <property type="match status" value="1"/>
</dbReference>
<feature type="signal peptide" evidence="4">
    <location>
        <begin position="1"/>
        <end position="27"/>
    </location>
</feature>
<dbReference type="AlphaFoldDB" id="A0A0F4PLP4"/>
<sequence length="421" mass="47910">MKNLSKVTALALLISLSGSVVSTSVFAAPNYEEIEKRKNAKTKVMSERTGKKVMKAFEFVDAEDFNGAIAVLKELDPSDEFDRATIDRYLGQLYAQVDNYQLAIKYTQDAIKPDELNFNDQEQAMKLLGDLLANIKKYKEAKQAYIDWMDFTGEEDPTVYTRIAQASYELGQFKDVVEPAERAIELNAKKEPKKAPFQLLMAAHYEAKEFDKAVKILERMVKTWPTDGKAWVNLGKFYMQVEDYEKGLTTMDIAYDSGFFESETDYKVLAQLYSFVGVPYKAGFHMEKAITDGKVKRIKQNVTAMASYFHNAKNIKTAAKYYEEAAEFDNDAELFRKAGALRLQEEQFDKAVVLLKRALDEGSDKKGTIYSDLAEAYLQQEKYKQAYAAITKAAEDPSTRKFARSWKTFIKDKAQRNGVSL</sequence>
<reference evidence="8" key="3">
    <citation type="submission" date="2019-06" db="EMBL/GenBank/DDBJ databases">
        <title>Co-occurence of chitin degradation, pigmentation and bioactivity in marine Pseudoalteromonas.</title>
        <authorList>
            <person name="Sonnenschein E.C."/>
            <person name="Bech P.K."/>
        </authorList>
    </citation>
    <scope>NUCLEOTIDE SEQUENCE [LARGE SCALE GENOMIC DNA]</scope>
    <source>
        <strain evidence="8">S2897</strain>
    </source>
</reference>
<name>A0A0F4PLP4_9GAMM</name>
<proteinExistence type="predicted"/>
<dbReference type="GeneID" id="58230210"/>
<feature type="chain" id="PRO_5035990070" evidence="4">
    <location>
        <begin position="28"/>
        <end position="421"/>
    </location>
</feature>
<dbReference type="Proteomes" id="UP000305874">
    <property type="component" value="Unassembled WGS sequence"/>
</dbReference>
<keyword evidence="7" id="KW-1185">Reference proteome</keyword>
<accession>A0A0F4PLP4</accession>
<dbReference type="InterPro" id="IPR019734">
    <property type="entry name" value="TPR_rpt"/>
</dbReference>
<reference evidence="6" key="4">
    <citation type="submission" date="2019-09" db="EMBL/GenBank/DDBJ databases">
        <title>Co-occurence of chitin degradation, pigmentation and bioactivity in marine Pseudoalteromonas.</title>
        <authorList>
            <person name="Sonnenschein E.C."/>
            <person name="Bech P.K."/>
        </authorList>
    </citation>
    <scope>NUCLEOTIDE SEQUENCE</scope>
    <source>
        <strain evidence="6">S2897</strain>
    </source>
</reference>
<dbReference type="EMBL" id="JXXZ01000018">
    <property type="protein sequence ID" value="KJY96275.1"/>
    <property type="molecule type" value="Genomic_DNA"/>
</dbReference>
<dbReference type="Proteomes" id="UP000033664">
    <property type="component" value="Unassembled WGS sequence"/>
</dbReference>
<dbReference type="SUPFAM" id="SSF48452">
    <property type="entry name" value="TPR-like"/>
    <property type="match status" value="1"/>
</dbReference>
<comment type="caution">
    <text evidence="5">The sequence shown here is derived from an EMBL/GenBank/DDBJ whole genome shotgun (WGS) entry which is preliminary data.</text>
</comment>
<evidence type="ECO:0000256" key="2">
    <source>
        <dbReference type="ARBA" id="ARBA00022803"/>
    </source>
</evidence>
<keyword evidence="4" id="KW-0732">Signal</keyword>
<evidence type="ECO:0000313" key="8">
    <source>
        <dbReference type="Proteomes" id="UP000305874"/>
    </source>
</evidence>
<dbReference type="EMBL" id="PNCG01000006">
    <property type="protein sequence ID" value="TMP87500.1"/>
    <property type="molecule type" value="Genomic_DNA"/>
</dbReference>
<reference evidence="5 7" key="1">
    <citation type="journal article" date="2015" name="BMC Genomics">
        <title>Genome mining reveals unlocked bioactive potential of marine Gram-negative bacteria.</title>
        <authorList>
            <person name="Machado H."/>
            <person name="Sonnenschein E.C."/>
            <person name="Melchiorsen J."/>
            <person name="Gram L."/>
        </authorList>
    </citation>
    <scope>NUCLEOTIDE SEQUENCE [LARGE SCALE GENOMIC DNA]</scope>
    <source>
        <strain evidence="5 7">S3137</strain>
    </source>
</reference>
<evidence type="ECO:0000313" key="6">
    <source>
        <dbReference type="EMBL" id="TMP87500.1"/>
    </source>
</evidence>
<organism evidence="5 7">
    <name type="scientific">Pseudoalteromonas ruthenica</name>
    <dbReference type="NCBI Taxonomy" id="151081"/>
    <lineage>
        <taxon>Bacteria</taxon>
        <taxon>Pseudomonadati</taxon>
        <taxon>Pseudomonadota</taxon>
        <taxon>Gammaproteobacteria</taxon>
        <taxon>Alteromonadales</taxon>
        <taxon>Pseudoalteromonadaceae</taxon>
        <taxon>Pseudoalteromonas</taxon>
    </lineage>
</organism>
<evidence type="ECO:0000256" key="1">
    <source>
        <dbReference type="ARBA" id="ARBA00022737"/>
    </source>
</evidence>
<dbReference type="PATRIC" id="fig|151081.8.peg.2459"/>
<dbReference type="SUPFAM" id="SSF81901">
    <property type="entry name" value="HCP-like"/>
    <property type="match status" value="1"/>
</dbReference>
<dbReference type="RefSeq" id="WP_022946741.1">
    <property type="nucleotide sequence ID" value="NZ_CP023396.1"/>
</dbReference>
<evidence type="ECO:0000313" key="7">
    <source>
        <dbReference type="Proteomes" id="UP000033664"/>
    </source>
</evidence>
<reference evidence="6 8" key="2">
    <citation type="submission" date="2017-12" db="EMBL/GenBank/DDBJ databases">
        <authorList>
            <person name="Paulsen S."/>
            <person name="Gram L.K."/>
        </authorList>
    </citation>
    <scope>NUCLEOTIDE SEQUENCE [LARGE SCALE GENOMIC DNA]</scope>
    <source>
        <strain evidence="6 8">S2897</strain>
    </source>
</reference>
<gene>
    <name evidence="6" type="ORF">CWC05_07860</name>
    <name evidence="5" type="ORF">TW72_17070</name>
</gene>
<keyword evidence="2 3" id="KW-0802">TPR repeat</keyword>
<dbReference type="eggNOG" id="COG0457">
    <property type="taxonomic scope" value="Bacteria"/>
</dbReference>
<dbReference type="Gene3D" id="1.25.40.10">
    <property type="entry name" value="Tetratricopeptide repeat domain"/>
    <property type="match status" value="3"/>
</dbReference>
<feature type="repeat" description="TPR" evidence="3">
    <location>
        <begin position="84"/>
        <end position="117"/>
    </location>
</feature>